<dbReference type="PANTHER" id="PTHR33392">
    <property type="entry name" value="POLYISOPRENYL-TEICHOIC ACID--PEPTIDOGLYCAN TEICHOIC ACID TRANSFERASE TAGU"/>
    <property type="match status" value="1"/>
</dbReference>
<evidence type="ECO:0000256" key="1">
    <source>
        <dbReference type="ARBA" id="ARBA00006068"/>
    </source>
</evidence>
<accession>A0A7Y6DWP8</accession>
<dbReference type="AlphaFoldDB" id="A0A7Y6DWP8"/>
<keyword evidence="4" id="KW-1185">Reference proteome</keyword>
<comment type="caution">
    <text evidence="3">The sequence shown here is derived from an EMBL/GenBank/DDBJ whole genome shotgun (WGS) entry which is preliminary data.</text>
</comment>
<evidence type="ECO:0000259" key="2">
    <source>
        <dbReference type="Pfam" id="PF03816"/>
    </source>
</evidence>
<name>A0A7Y6DWP8_9CELL</name>
<proteinExistence type="inferred from homology"/>
<dbReference type="Pfam" id="PF03816">
    <property type="entry name" value="LytR_cpsA_psr"/>
    <property type="match status" value="1"/>
</dbReference>
<evidence type="ECO:0000313" key="4">
    <source>
        <dbReference type="Proteomes" id="UP000565724"/>
    </source>
</evidence>
<organism evidence="3 4">
    <name type="scientific">Cellulomonas humilata</name>
    <dbReference type="NCBI Taxonomy" id="144055"/>
    <lineage>
        <taxon>Bacteria</taxon>
        <taxon>Bacillati</taxon>
        <taxon>Actinomycetota</taxon>
        <taxon>Actinomycetes</taxon>
        <taxon>Micrococcales</taxon>
        <taxon>Cellulomonadaceae</taxon>
        <taxon>Cellulomonas</taxon>
    </lineage>
</organism>
<feature type="domain" description="Cell envelope-related transcriptional attenuator" evidence="2">
    <location>
        <begin position="60"/>
        <end position="203"/>
    </location>
</feature>
<sequence length="303" mass="30894">MLVVAVVAWPIGLAVWANGKVQHTPALSGAANTPGTTYLLTGSDSRADGAVGEDGTEGARTDTILLLHVPDSGPTALISLPRDTYVDIPGHDPSKLNAAFSWGGAPLLVQTVEGLTGLTVDHYAEIGMAGVEQIVDAVGGVNLCHDANVNDPDSGMVWVAGCHDVAGEQALAFARMRKADPTGDVGRAERQRQLIGAVMGKVKPSQLLFRPTQQVALIDAGTQALTVSDETGIVDMGRLALAFRAANGADGITGTPPIASIDYRPGGNVGSTVLLDPDLAPAFWVAIADGSLPAGPVGGMPGA</sequence>
<dbReference type="EMBL" id="JABMCI010000043">
    <property type="protein sequence ID" value="NUU16207.1"/>
    <property type="molecule type" value="Genomic_DNA"/>
</dbReference>
<dbReference type="Gene3D" id="3.40.630.190">
    <property type="entry name" value="LCP protein"/>
    <property type="match status" value="1"/>
</dbReference>
<dbReference type="InterPro" id="IPR050922">
    <property type="entry name" value="LytR/CpsA/Psr_CW_biosynth"/>
</dbReference>
<protein>
    <submittedName>
        <fullName evidence="3">LCP family protein</fullName>
    </submittedName>
</protein>
<evidence type="ECO:0000313" key="3">
    <source>
        <dbReference type="EMBL" id="NUU16207.1"/>
    </source>
</evidence>
<reference evidence="3 4" key="1">
    <citation type="submission" date="2020-05" db="EMBL/GenBank/DDBJ databases">
        <title>Genome Sequencing of Type Strains.</title>
        <authorList>
            <person name="Lemaire J.F."/>
            <person name="Inderbitzin P."/>
            <person name="Gregorio O.A."/>
            <person name="Collins S.B."/>
            <person name="Wespe N."/>
            <person name="Knight-Connoni V."/>
        </authorList>
    </citation>
    <scope>NUCLEOTIDE SEQUENCE [LARGE SCALE GENOMIC DNA]</scope>
    <source>
        <strain evidence="3 4">ATCC 25174</strain>
    </source>
</reference>
<dbReference type="InterPro" id="IPR004474">
    <property type="entry name" value="LytR_CpsA_psr"/>
</dbReference>
<dbReference type="NCBIfam" id="TIGR00350">
    <property type="entry name" value="lytR_cpsA_psr"/>
    <property type="match status" value="1"/>
</dbReference>
<dbReference type="Proteomes" id="UP000565724">
    <property type="component" value="Unassembled WGS sequence"/>
</dbReference>
<dbReference type="PANTHER" id="PTHR33392:SF6">
    <property type="entry name" value="POLYISOPRENYL-TEICHOIC ACID--PEPTIDOGLYCAN TEICHOIC ACID TRANSFERASE TAGU"/>
    <property type="match status" value="1"/>
</dbReference>
<comment type="similarity">
    <text evidence="1">Belongs to the LytR/CpsA/Psr (LCP) family.</text>
</comment>
<gene>
    <name evidence="3" type="ORF">HP550_02955</name>
</gene>